<evidence type="ECO:0000313" key="1">
    <source>
        <dbReference type="EMBL" id="KAF4088736.1"/>
    </source>
</evidence>
<organism evidence="1 2">
    <name type="scientific">Ameiurus melas</name>
    <name type="common">Black bullhead</name>
    <name type="synonym">Silurus melas</name>
    <dbReference type="NCBI Taxonomy" id="219545"/>
    <lineage>
        <taxon>Eukaryota</taxon>
        <taxon>Metazoa</taxon>
        <taxon>Chordata</taxon>
        <taxon>Craniata</taxon>
        <taxon>Vertebrata</taxon>
        <taxon>Euteleostomi</taxon>
        <taxon>Actinopterygii</taxon>
        <taxon>Neopterygii</taxon>
        <taxon>Teleostei</taxon>
        <taxon>Ostariophysi</taxon>
        <taxon>Siluriformes</taxon>
        <taxon>Ictaluridae</taxon>
        <taxon>Ameiurus</taxon>
    </lineage>
</organism>
<dbReference type="Proteomes" id="UP000593565">
    <property type="component" value="Unassembled WGS sequence"/>
</dbReference>
<protein>
    <submittedName>
        <fullName evidence="1">Uncharacterized protein</fullName>
    </submittedName>
</protein>
<sequence length="154" mass="17804">MIIVFCLILWTCCFIKLPYLHLLLSCSYITRQNTSLITWKQQESEGDIYAEVIKNTLLRLNSIKLPHWLAMDPPEPYDGFFGYPEYFLFDCQLHILSLAHMVNSLKSNNLAAYELVMSMKNDQNGKKQLCMNTLYSDHRRALTSGNGSEARACR</sequence>
<evidence type="ECO:0000313" key="2">
    <source>
        <dbReference type="Proteomes" id="UP000593565"/>
    </source>
</evidence>
<reference evidence="1 2" key="1">
    <citation type="submission" date="2020-02" db="EMBL/GenBank/DDBJ databases">
        <title>A chromosome-scale genome assembly of the black bullhead catfish (Ameiurus melas).</title>
        <authorList>
            <person name="Wen M."/>
            <person name="Zham M."/>
            <person name="Cabau C."/>
            <person name="Klopp C."/>
            <person name="Donnadieu C."/>
            <person name="Roques C."/>
            <person name="Bouchez O."/>
            <person name="Lampietro C."/>
            <person name="Jouanno E."/>
            <person name="Herpin A."/>
            <person name="Louis A."/>
            <person name="Berthelot C."/>
            <person name="Parey E."/>
            <person name="Roest-Crollius H."/>
            <person name="Braasch I."/>
            <person name="Postlethwait J."/>
            <person name="Robinson-Rechavi M."/>
            <person name="Echchiki A."/>
            <person name="Begum T."/>
            <person name="Montfort J."/>
            <person name="Schartl M."/>
            <person name="Bobe J."/>
            <person name="Guiguen Y."/>
        </authorList>
    </citation>
    <scope>NUCLEOTIDE SEQUENCE [LARGE SCALE GENOMIC DNA]</scope>
    <source>
        <strain evidence="1">M_S1</strain>
        <tissue evidence="1">Blood</tissue>
    </source>
</reference>
<accession>A0A7J6B1H3</accession>
<dbReference type="AlphaFoldDB" id="A0A7J6B1H3"/>
<proteinExistence type="predicted"/>
<gene>
    <name evidence="1" type="ORF">AMELA_G00058100</name>
</gene>
<name>A0A7J6B1H3_AMEME</name>
<dbReference type="EMBL" id="JAAGNN010000005">
    <property type="protein sequence ID" value="KAF4088736.1"/>
    <property type="molecule type" value="Genomic_DNA"/>
</dbReference>
<keyword evidence="2" id="KW-1185">Reference proteome</keyword>
<comment type="caution">
    <text evidence="1">The sequence shown here is derived from an EMBL/GenBank/DDBJ whole genome shotgun (WGS) entry which is preliminary data.</text>
</comment>